<dbReference type="Proteomes" id="UP000036406">
    <property type="component" value="Chromosome"/>
</dbReference>
<dbReference type="STRING" id="330734.ABA45_05465"/>
<dbReference type="PATRIC" id="fig|330734.3.peg.1155"/>
<proteinExistence type="predicted"/>
<dbReference type="Pfam" id="PF10972">
    <property type="entry name" value="CsiV"/>
    <property type="match status" value="1"/>
</dbReference>
<gene>
    <name evidence="1" type="ORF">ABA45_05465</name>
</gene>
<evidence type="ECO:0000313" key="2">
    <source>
        <dbReference type="Proteomes" id="UP000036406"/>
    </source>
</evidence>
<protein>
    <submittedName>
        <fullName evidence="1">5'-methylthioadenosine phosphorylase</fullName>
    </submittedName>
</protein>
<organism evidence="1 2">
    <name type="scientific">Marinobacter psychrophilus</name>
    <dbReference type="NCBI Taxonomy" id="330734"/>
    <lineage>
        <taxon>Bacteria</taxon>
        <taxon>Pseudomonadati</taxon>
        <taxon>Pseudomonadota</taxon>
        <taxon>Gammaproteobacteria</taxon>
        <taxon>Pseudomonadales</taxon>
        <taxon>Marinobacteraceae</taxon>
        <taxon>Marinobacter</taxon>
    </lineage>
</organism>
<keyword evidence="2" id="KW-1185">Reference proteome</keyword>
<dbReference type="EMBL" id="CP011494">
    <property type="protein sequence ID" value="AKO51937.1"/>
    <property type="molecule type" value="Genomic_DNA"/>
</dbReference>
<accession>A0A0H4IA58</accession>
<reference evidence="1 2" key="1">
    <citation type="submission" date="2015-05" db="EMBL/GenBank/DDBJ databases">
        <title>Complete genome of Marinobacter psychrophilus strain 20041T isolated from sea-ice of the Canadian Basin.</title>
        <authorList>
            <person name="Song L."/>
            <person name="Ren L."/>
            <person name="Yu Y."/>
            <person name="Wang X."/>
        </authorList>
    </citation>
    <scope>NUCLEOTIDE SEQUENCE [LARGE SCALE GENOMIC DNA]</scope>
    <source>
        <strain evidence="1 2">20041</strain>
    </source>
</reference>
<evidence type="ECO:0000313" key="1">
    <source>
        <dbReference type="EMBL" id="AKO51937.1"/>
    </source>
</evidence>
<name>A0A0H4IA58_9GAMM</name>
<sequence>MTVGETDLRKHPNSPFTMAVLVLLTLVVGTPLAQASDRYRAEFVILERIIAPENLVENMSGQTVTPTPIINKALWFTPEDGGPRSSLDQVSGLYLDSAAARLTNSGRFRILAKAGWLEDFPQNYVGERLAVAVGDWLPQARQRDVEGYIKIDRKRFLHVETHLNHWQDAASAAQPSAQAEPQLLTWIRETRRMRSSKIHFLDSPTIGVLIYFAKIED</sequence>
<dbReference type="AlphaFoldDB" id="A0A0H4IA58"/>
<dbReference type="RefSeq" id="WP_048384639.1">
    <property type="nucleotide sequence ID" value="NZ_CP011494.1"/>
</dbReference>
<dbReference type="InterPro" id="IPR021241">
    <property type="entry name" value="CsiV"/>
</dbReference>
<dbReference type="KEGG" id="mpq:ABA45_05465"/>